<dbReference type="EMBL" id="UOFX01000041">
    <property type="protein sequence ID" value="VAX08785.1"/>
    <property type="molecule type" value="Genomic_DNA"/>
</dbReference>
<evidence type="ECO:0000256" key="1">
    <source>
        <dbReference type="ARBA" id="ARBA00013860"/>
    </source>
</evidence>
<keyword evidence="5" id="KW-0238">DNA-binding</keyword>
<gene>
    <name evidence="8" type="ORF">MNBD_GAMMA26-1066</name>
</gene>
<dbReference type="GO" id="GO:2000143">
    <property type="term" value="P:negative regulation of DNA-templated transcription initiation"/>
    <property type="evidence" value="ECO:0007669"/>
    <property type="project" value="TreeGrafter"/>
</dbReference>
<dbReference type="InterPro" id="IPR003444">
    <property type="entry name" value="MraZ"/>
</dbReference>
<accession>A0A3B1BR48</accession>
<evidence type="ECO:0000256" key="4">
    <source>
        <dbReference type="ARBA" id="ARBA00023015"/>
    </source>
</evidence>
<organism evidence="8">
    <name type="scientific">hydrothermal vent metagenome</name>
    <dbReference type="NCBI Taxonomy" id="652676"/>
    <lineage>
        <taxon>unclassified sequences</taxon>
        <taxon>metagenomes</taxon>
        <taxon>ecological metagenomes</taxon>
    </lineage>
</organism>
<feature type="domain" description="SpoVT-AbrB" evidence="7">
    <location>
        <begin position="5"/>
        <end position="51"/>
    </location>
</feature>
<dbReference type="PANTHER" id="PTHR34701:SF1">
    <property type="entry name" value="TRANSCRIPTIONAL REGULATOR MRAZ"/>
    <property type="match status" value="1"/>
</dbReference>
<sequence>MFRGANNISIDAKGRMAVPTRFRECLESCCTSQLVITVDTDRCLLVYPLPEWLEIERKLVKLPSLDKVARHVQRMLIGNATEVEMDGQGRILLPPYLRTYAGLGKRAVLIGQGQKFELWDEERWNGQLDKWQETDLEQLDLPADLESLSL</sequence>
<evidence type="ECO:0000256" key="2">
    <source>
        <dbReference type="ARBA" id="ARBA00022490"/>
    </source>
</evidence>
<dbReference type="InterPro" id="IPR038619">
    <property type="entry name" value="MraZ_sf"/>
</dbReference>
<dbReference type="GO" id="GO:0000976">
    <property type="term" value="F:transcription cis-regulatory region binding"/>
    <property type="evidence" value="ECO:0007669"/>
    <property type="project" value="TreeGrafter"/>
</dbReference>
<evidence type="ECO:0000256" key="6">
    <source>
        <dbReference type="ARBA" id="ARBA00023163"/>
    </source>
</evidence>
<dbReference type="CDD" id="cd16320">
    <property type="entry name" value="MraZ_N"/>
    <property type="match status" value="1"/>
</dbReference>
<dbReference type="NCBIfam" id="TIGR00242">
    <property type="entry name" value="division/cell wall cluster transcriptional repressor MraZ"/>
    <property type="match status" value="1"/>
</dbReference>
<keyword evidence="8" id="KW-0131">Cell cycle</keyword>
<dbReference type="PROSITE" id="PS51740">
    <property type="entry name" value="SPOVT_ABRB"/>
    <property type="match status" value="2"/>
</dbReference>
<keyword evidence="3" id="KW-0677">Repeat</keyword>
<dbReference type="InterPro" id="IPR020603">
    <property type="entry name" value="MraZ_dom"/>
</dbReference>
<dbReference type="InterPro" id="IPR035642">
    <property type="entry name" value="MraZ_N"/>
</dbReference>
<evidence type="ECO:0000256" key="3">
    <source>
        <dbReference type="ARBA" id="ARBA00022737"/>
    </source>
</evidence>
<dbReference type="PANTHER" id="PTHR34701">
    <property type="entry name" value="TRANSCRIPTIONAL REGULATOR MRAZ"/>
    <property type="match status" value="1"/>
</dbReference>
<dbReference type="GO" id="GO:0051301">
    <property type="term" value="P:cell division"/>
    <property type="evidence" value="ECO:0007669"/>
    <property type="project" value="UniProtKB-KW"/>
</dbReference>
<dbReference type="Pfam" id="PF02381">
    <property type="entry name" value="MraZ"/>
    <property type="match status" value="2"/>
</dbReference>
<evidence type="ECO:0000313" key="8">
    <source>
        <dbReference type="EMBL" id="VAX08785.1"/>
    </source>
</evidence>
<keyword evidence="2" id="KW-0963">Cytoplasm</keyword>
<dbReference type="AlphaFoldDB" id="A0A3B1BR48"/>
<reference evidence="8" key="1">
    <citation type="submission" date="2018-06" db="EMBL/GenBank/DDBJ databases">
        <authorList>
            <person name="Zhirakovskaya E."/>
        </authorList>
    </citation>
    <scope>NUCLEOTIDE SEQUENCE</scope>
</reference>
<dbReference type="GO" id="GO:0003700">
    <property type="term" value="F:DNA-binding transcription factor activity"/>
    <property type="evidence" value="ECO:0007669"/>
    <property type="project" value="InterPro"/>
</dbReference>
<protein>
    <recommendedName>
        <fullName evidence="1">Transcriptional regulator MraZ</fullName>
    </recommendedName>
</protein>
<dbReference type="InterPro" id="IPR037914">
    <property type="entry name" value="SpoVT-AbrB_sf"/>
</dbReference>
<evidence type="ECO:0000256" key="5">
    <source>
        <dbReference type="ARBA" id="ARBA00023125"/>
    </source>
</evidence>
<name>A0A3B1BR48_9ZZZZ</name>
<keyword evidence="8" id="KW-0132">Cell division</keyword>
<dbReference type="SUPFAM" id="SSF89447">
    <property type="entry name" value="AbrB/MazE/MraZ-like"/>
    <property type="match status" value="1"/>
</dbReference>
<keyword evidence="6" id="KW-0804">Transcription</keyword>
<evidence type="ECO:0000259" key="7">
    <source>
        <dbReference type="PROSITE" id="PS51740"/>
    </source>
</evidence>
<dbReference type="InterPro" id="IPR007159">
    <property type="entry name" value="SpoVT-AbrB_dom"/>
</dbReference>
<proteinExistence type="inferred from homology"/>
<feature type="domain" description="SpoVT-AbrB" evidence="7">
    <location>
        <begin position="80"/>
        <end position="123"/>
    </location>
</feature>
<keyword evidence="4" id="KW-0805">Transcription regulation</keyword>
<dbReference type="HAMAP" id="MF_01008">
    <property type="entry name" value="MraZ"/>
    <property type="match status" value="1"/>
</dbReference>
<dbReference type="CDD" id="cd16321">
    <property type="entry name" value="MraZ_C"/>
    <property type="match status" value="1"/>
</dbReference>
<dbReference type="InterPro" id="IPR035644">
    <property type="entry name" value="MraZ_C"/>
</dbReference>
<dbReference type="Gene3D" id="3.40.1550.20">
    <property type="entry name" value="Transcriptional regulator MraZ domain"/>
    <property type="match status" value="1"/>
</dbReference>